<name>A0A671FJL7_RHIFE</name>
<evidence type="ECO:0000313" key="2">
    <source>
        <dbReference type="Proteomes" id="UP000472240"/>
    </source>
</evidence>
<proteinExistence type="predicted"/>
<accession>A0A671FJL7</accession>
<reference evidence="2" key="3">
    <citation type="submission" date="2018-12" db="EMBL/GenBank/DDBJ databases">
        <title>G10K-VGP greater horseshoe bat female genome, primary haplotype.</title>
        <authorList>
            <person name="Teeling E."/>
            <person name="Myers G."/>
            <person name="Vernes S."/>
            <person name="Pippel M."/>
            <person name="Winkler S."/>
            <person name="Fedrigo O."/>
            <person name="Rhie A."/>
            <person name="Koren S."/>
            <person name="Phillippy A."/>
            <person name="Lewin H."/>
            <person name="Damas J."/>
            <person name="Howe K."/>
            <person name="Mountcastle J."/>
            <person name="Jarvis E.D."/>
        </authorList>
    </citation>
    <scope>NUCLEOTIDE SEQUENCE [LARGE SCALE GENOMIC DNA]</scope>
</reference>
<evidence type="ECO:0000313" key="1">
    <source>
        <dbReference type="Ensembl" id="ENSRFEP00010025791.1"/>
    </source>
</evidence>
<dbReference type="InParanoid" id="A0A671FJL7"/>
<dbReference type="GeneTree" id="ENSGT00960000189729"/>
<dbReference type="AlphaFoldDB" id="A0A671FJL7"/>
<protein>
    <submittedName>
        <fullName evidence="1">Uncharacterized protein</fullName>
    </submittedName>
</protein>
<reference evidence="1 2" key="1">
    <citation type="journal article" date="2015" name="Annu Rev Anim Biosci">
        <title>The Genome 10K Project: a way forward.</title>
        <authorList>
            <person name="Koepfli K.P."/>
            <person name="Paten B."/>
            <person name="O'Brien S.J."/>
            <person name="Koepfli K.P."/>
            <person name="Paten B."/>
            <person name="Antunes A."/>
            <person name="Belov K."/>
            <person name="Bustamante C."/>
            <person name="Castoe T.A."/>
            <person name="Clawson H."/>
            <person name="Crawford A.J."/>
            <person name="Diekhans M."/>
            <person name="Distel D."/>
            <person name="Durbin R."/>
            <person name="Earl D."/>
            <person name="Fujita M.K."/>
            <person name="Gamble T."/>
            <person name="Georges A."/>
            <person name="Gemmell N."/>
            <person name="Gilbert M.T."/>
            <person name="Graves J.M."/>
            <person name="Green R.E."/>
            <person name="Hickey G."/>
            <person name="Jarvis E.D."/>
            <person name="Johnson W."/>
            <person name="Komissarov A."/>
            <person name="Korf I."/>
            <person name="Kuhn R."/>
            <person name="Larkin D.M."/>
            <person name="Lewin H."/>
            <person name="Lopez J.V."/>
            <person name="Ma J."/>
            <person name="Marques-Bonet T."/>
            <person name="Miller W."/>
            <person name="Murphy R."/>
            <person name="Pevzner P."/>
            <person name="Shapiro B."/>
            <person name="Steiner C."/>
            <person name="Tamazian G."/>
            <person name="Venkatesh B."/>
            <person name="Wang J."/>
            <person name="Wayne R."/>
            <person name="Wiley E."/>
            <person name="Yang H."/>
            <person name="Zhang G."/>
            <person name="Haussler D."/>
            <person name="Ryder O."/>
            <person name="O'Brien S.J."/>
        </authorList>
    </citation>
    <scope>NUCLEOTIDE SEQUENCE</scope>
</reference>
<organism evidence="1 2">
    <name type="scientific">Rhinolophus ferrumequinum</name>
    <name type="common">Greater horseshoe bat</name>
    <dbReference type="NCBI Taxonomy" id="59479"/>
    <lineage>
        <taxon>Eukaryota</taxon>
        <taxon>Metazoa</taxon>
        <taxon>Chordata</taxon>
        <taxon>Craniata</taxon>
        <taxon>Vertebrata</taxon>
        <taxon>Euteleostomi</taxon>
        <taxon>Mammalia</taxon>
        <taxon>Eutheria</taxon>
        <taxon>Laurasiatheria</taxon>
        <taxon>Chiroptera</taxon>
        <taxon>Yinpterochiroptera</taxon>
        <taxon>Rhinolophoidea</taxon>
        <taxon>Rhinolophidae</taxon>
        <taxon>Rhinolophinae</taxon>
        <taxon>Rhinolophus</taxon>
    </lineage>
</organism>
<reference evidence="1" key="5">
    <citation type="submission" date="2025-09" db="UniProtKB">
        <authorList>
            <consortium name="Ensembl"/>
        </authorList>
    </citation>
    <scope>IDENTIFICATION</scope>
</reference>
<reference evidence="1 2" key="2">
    <citation type="journal article" date="2018" name="Annu Rev Anim Biosci">
        <title>Bat Biology, Genomes, and the Bat1K Project: To Generate Chromosome-Level Genomes for All Living Bat Species.</title>
        <authorList>
            <person name="Teeling E.C."/>
            <person name="Vernes S.C."/>
            <person name="Davalos L.M."/>
            <person name="Ray D.A."/>
            <person name="Gilbert M.T.P."/>
            <person name="Myers E."/>
        </authorList>
    </citation>
    <scope>NUCLEOTIDE SEQUENCE</scope>
</reference>
<dbReference type="Proteomes" id="UP000472240">
    <property type="component" value="Chromosome 16"/>
</dbReference>
<reference evidence="1" key="4">
    <citation type="submission" date="2025-08" db="UniProtKB">
        <authorList>
            <consortium name="Ensembl"/>
        </authorList>
    </citation>
    <scope>IDENTIFICATION</scope>
</reference>
<sequence length="163" mass="18090">VTYLSLYEKGKAHSRPFLPHTSFLAYTGPHSAEGGKPCGVCQTLLAILGTADIWAPASPSLSLKIQLSFCLKFHLRLLSQVVVDTPWGLILRARSSRGKQTGSEHISIYREQNQASECPQSNVQIAVMGRVKPLPRAQLRWQTRDCCGNAAEYTRVYSQTFVQ</sequence>
<keyword evidence="2" id="KW-1185">Reference proteome</keyword>
<dbReference type="Ensembl" id="ENSRFET00010028028.1">
    <property type="protein sequence ID" value="ENSRFEP00010025791.1"/>
    <property type="gene ID" value="ENSRFEG00010017152.1"/>
</dbReference>